<evidence type="ECO:0000256" key="2">
    <source>
        <dbReference type="SAM" id="MobiDB-lite"/>
    </source>
</evidence>
<protein>
    <submittedName>
        <fullName evidence="3">Uncharacterized protein</fullName>
    </submittedName>
</protein>
<evidence type="ECO:0000313" key="4">
    <source>
        <dbReference type="Proteomes" id="UP000054538"/>
    </source>
</evidence>
<feature type="compositionally biased region" description="Pro residues" evidence="2">
    <location>
        <begin position="49"/>
        <end position="60"/>
    </location>
</feature>
<keyword evidence="4" id="KW-1185">Reference proteome</keyword>
<evidence type="ECO:0000313" key="3">
    <source>
        <dbReference type="EMBL" id="KIK95232.1"/>
    </source>
</evidence>
<feature type="region of interest" description="Disordered" evidence="2">
    <location>
        <begin position="923"/>
        <end position="965"/>
    </location>
</feature>
<keyword evidence="1" id="KW-0175">Coiled coil</keyword>
<organism evidence="3 4">
    <name type="scientific">Paxillus rubicundulus Ve08.2h10</name>
    <dbReference type="NCBI Taxonomy" id="930991"/>
    <lineage>
        <taxon>Eukaryota</taxon>
        <taxon>Fungi</taxon>
        <taxon>Dikarya</taxon>
        <taxon>Basidiomycota</taxon>
        <taxon>Agaricomycotina</taxon>
        <taxon>Agaricomycetes</taxon>
        <taxon>Agaricomycetidae</taxon>
        <taxon>Boletales</taxon>
        <taxon>Paxilineae</taxon>
        <taxon>Paxillaceae</taxon>
        <taxon>Paxillus</taxon>
    </lineage>
</organism>
<proteinExistence type="predicted"/>
<dbReference type="PANTHER" id="PTHR23159">
    <property type="entry name" value="CENTROSOMAL PROTEIN 2"/>
    <property type="match status" value="1"/>
</dbReference>
<dbReference type="EMBL" id="KN825055">
    <property type="protein sequence ID" value="KIK95232.1"/>
    <property type="molecule type" value="Genomic_DNA"/>
</dbReference>
<feature type="region of interest" description="Disordered" evidence="2">
    <location>
        <begin position="43"/>
        <end position="143"/>
    </location>
</feature>
<name>A0A0D0DD81_9AGAM</name>
<feature type="region of interest" description="Disordered" evidence="2">
    <location>
        <begin position="317"/>
        <end position="347"/>
    </location>
</feature>
<feature type="compositionally biased region" description="Basic and acidic residues" evidence="2">
    <location>
        <begin position="517"/>
        <end position="543"/>
    </location>
</feature>
<dbReference type="Gene3D" id="1.20.5.170">
    <property type="match status" value="1"/>
</dbReference>
<feature type="compositionally biased region" description="Polar residues" evidence="2">
    <location>
        <begin position="105"/>
        <end position="122"/>
    </location>
</feature>
<sequence length="1101" mass="122711">MWSKISSALKSRQGNDNELDHSVLHTDVLSSVYEQHPNMSVFHDVTPEIPFPTPSPPPSPSKQGRKGMLKRMSRISKTQEVDSLRGQSPLKLPINLPKKVRSHMQMKSSIDTSRPSTDTYRQPSDPVRPSLDSLQPGTPPEFKFDAKYGSVRSILRDPKTPGTGQNVRFFSRDAYKVISPDTSMNSDPDPVSFADRLQRAKTESAAGKKQLRPSAIELFSPQTDSQLPDGSSFLASIPPQDMSNIFDMSQEHELPTIPLGLKTPLLDSAIELNETVDGATSTPLKLKDKLNDDRKVVHDRSISFSFGQTVFRAIDKPLPIDPDKSGSSDSASTSSHSSKNRNRAQSDTMFQSIIKSSKHPEADINHSSEAVVLYTNPEPDPFRADATTYYTPQTMIPPTPPQGSHSRTASREEDIIWSLRTQLALQQELCAQYEIDLGARDELVSALTGRLESAERENEKRKSVLRSWKKKAAELEKMCRHLEEEVDSSRQESMERSVMDEASSEALRQLHRQISQLEREKSDVEAKEETLRTQRDALEKSGKGKDDELIRLKEALKGRDDNERALKEGICDAKEQMDQITTSAESEEDLRAIIADKEHAEEAERVRHSVIELAWADEQQRMLAAAADLQQKNESLVTELASVRHELSRQNEERLLLKNEVEAQWQNTQNTSEHMERMTKERDALKGDIEALESKISTMEDEWNDSENRKIELETELHDVLDARDALEKERDELEEQLHQEREHADGLTQAMQEQEDRLSQLDGELRFMKENVSRLEGNIRDRDTEIVSLSGKVTERAAETEELREQLSSLKREQARYGDVQRRGLEEAIAREREAREQLETALKEKATSDIALGSSKERLHSLSEEMSRLRGQVHQLQKESADKEVTIVHLNKQVTQDKEDINGLNIALDSKQQELELVKRRHGVRGTGGSTPAPSKVAPRRESSTFSTPSAVRPPSALSDVSRDGLERKIGEAPYGAPRASVGALSRSIRINATPTVAGKLVGSMGPPAAKISRPSISTPIAPRAPSALGKSTSARSSAAGTPTTAASLRQASNPSAESQAKFTSRRFSASSGPSGVDEKENASTPKTLKTPRRMIVPT</sequence>
<accession>A0A0D0DD81</accession>
<feature type="region of interest" description="Disordered" evidence="2">
    <location>
        <begin position="1012"/>
        <end position="1101"/>
    </location>
</feature>
<dbReference type="InParanoid" id="A0A0D0DD81"/>
<feature type="compositionally biased region" description="Low complexity" evidence="2">
    <location>
        <begin position="1034"/>
        <end position="1050"/>
    </location>
</feature>
<dbReference type="HOGENOM" id="CLU_004950_0_0_1"/>
<dbReference type="PANTHER" id="PTHR23159:SF60">
    <property type="entry name" value="SPINDLE ASSEMBLY ABNORMAL PROTEIN 4"/>
    <property type="match status" value="1"/>
</dbReference>
<dbReference type="STRING" id="930991.A0A0D0DD81"/>
<dbReference type="Proteomes" id="UP000054538">
    <property type="component" value="Unassembled WGS sequence"/>
</dbReference>
<reference evidence="4" key="2">
    <citation type="submission" date="2015-01" db="EMBL/GenBank/DDBJ databases">
        <title>Evolutionary Origins and Diversification of the Mycorrhizal Mutualists.</title>
        <authorList>
            <consortium name="DOE Joint Genome Institute"/>
            <consortium name="Mycorrhizal Genomics Consortium"/>
            <person name="Kohler A."/>
            <person name="Kuo A."/>
            <person name="Nagy L.G."/>
            <person name="Floudas D."/>
            <person name="Copeland A."/>
            <person name="Barry K.W."/>
            <person name="Cichocki N."/>
            <person name="Veneault-Fourrey C."/>
            <person name="LaButti K."/>
            <person name="Lindquist E.A."/>
            <person name="Lipzen A."/>
            <person name="Lundell T."/>
            <person name="Morin E."/>
            <person name="Murat C."/>
            <person name="Riley R."/>
            <person name="Ohm R."/>
            <person name="Sun H."/>
            <person name="Tunlid A."/>
            <person name="Henrissat B."/>
            <person name="Grigoriev I.V."/>
            <person name="Hibbett D.S."/>
            <person name="Martin F."/>
        </authorList>
    </citation>
    <scope>NUCLEOTIDE SEQUENCE [LARGE SCALE GENOMIC DNA]</scope>
    <source>
        <strain evidence="4">Ve08.2h10</strain>
    </source>
</reference>
<feature type="compositionally biased region" description="Basic residues" evidence="2">
    <location>
        <begin position="63"/>
        <end position="74"/>
    </location>
</feature>
<gene>
    <name evidence="3" type="ORF">PAXRUDRAFT_399553</name>
</gene>
<dbReference type="AlphaFoldDB" id="A0A0D0DD81"/>
<feature type="compositionally biased region" description="Polar residues" evidence="2">
    <location>
        <begin position="1052"/>
        <end position="1076"/>
    </location>
</feature>
<dbReference type="OrthoDB" id="2593174at2759"/>
<feature type="compositionally biased region" description="Low complexity" evidence="2">
    <location>
        <begin position="327"/>
        <end position="337"/>
    </location>
</feature>
<feature type="region of interest" description="Disordered" evidence="2">
    <location>
        <begin position="516"/>
        <end position="543"/>
    </location>
</feature>
<reference evidence="3 4" key="1">
    <citation type="submission" date="2014-04" db="EMBL/GenBank/DDBJ databases">
        <authorList>
            <consortium name="DOE Joint Genome Institute"/>
            <person name="Kuo A."/>
            <person name="Kohler A."/>
            <person name="Jargeat P."/>
            <person name="Nagy L.G."/>
            <person name="Floudas D."/>
            <person name="Copeland A."/>
            <person name="Barry K.W."/>
            <person name="Cichocki N."/>
            <person name="Veneault-Fourrey C."/>
            <person name="LaButti K."/>
            <person name="Lindquist E.A."/>
            <person name="Lipzen A."/>
            <person name="Lundell T."/>
            <person name="Morin E."/>
            <person name="Murat C."/>
            <person name="Sun H."/>
            <person name="Tunlid A."/>
            <person name="Henrissat B."/>
            <person name="Grigoriev I.V."/>
            <person name="Hibbett D.S."/>
            <person name="Martin F."/>
            <person name="Nordberg H.P."/>
            <person name="Cantor M.N."/>
            <person name="Hua S.X."/>
        </authorList>
    </citation>
    <scope>NUCLEOTIDE SEQUENCE [LARGE SCALE GENOMIC DNA]</scope>
    <source>
        <strain evidence="3 4">Ve08.2h10</strain>
    </source>
</reference>
<feature type="coiled-coil region" evidence="1">
    <location>
        <begin position="626"/>
        <end position="923"/>
    </location>
</feature>
<evidence type="ECO:0000256" key="1">
    <source>
        <dbReference type="SAM" id="Coils"/>
    </source>
</evidence>